<keyword evidence="2" id="KW-1185">Reference proteome</keyword>
<protein>
    <submittedName>
        <fullName evidence="1">Uncharacterized protein</fullName>
    </submittedName>
</protein>
<name>A0A061FE53_THECC</name>
<organism evidence="1 2">
    <name type="scientific">Theobroma cacao</name>
    <name type="common">Cacao</name>
    <name type="synonym">Cocoa</name>
    <dbReference type="NCBI Taxonomy" id="3641"/>
    <lineage>
        <taxon>Eukaryota</taxon>
        <taxon>Viridiplantae</taxon>
        <taxon>Streptophyta</taxon>
        <taxon>Embryophyta</taxon>
        <taxon>Tracheophyta</taxon>
        <taxon>Spermatophyta</taxon>
        <taxon>Magnoliopsida</taxon>
        <taxon>eudicotyledons</taxon>
        <taxon>Gunneridae</taxon>
        <taxon>Pentapetalae</taxon>
        <taxon>rosids</taxon>
        <taxon>malvids</taxon>
        <taxon>Malvales</taxon>
        <taxon>Malvaceae</taxon>
        <taxon>Byttnerioideae</taxon>
        <taxon>Theobroma</taxon>
    </lineage>
</organism>
<gene>
    <name evidence="1" type="ORF">TCM_031283</name>
</gene>
<dbReference type="Proteomes" id="UP000026915">
    <property type="component" value="Chromosome 7"/>
</dbReference>
<proteinExistence type="predicted"/>
<dbReference type="AlphaFoldDB" id="A0A061FE53"/>
<reference evidence="1 2" key="1">
    <citation type="journal article" date="2013" name="Genome Biol.">
        <title>The genome sequence of the most widely cultivated cacao type and its use to identify candidate genes regulating pod color.</title>
        <authorList>
            <person name="Motamayor J.C."/>
            <person name="Mockaitis K."/>
            <person name="Schmutz J."/>
            <person name="Haiminen N."/>
            <person name="Iii D.L."/>
            <person name="Cornejo O."/>
            <person name="Findley S.D."/>
            <person name="Zheng P."/>
            <person name="Utro F."/>
            <person name="Royaert S."/>
            <person name="Saski C."/>
            <person name="Jenkins J."/>
            <person name="Podicheti R."/>
            <person name="Zhao M."/>
            <person name="Scheffler B.E."/>
            <person name="Stack J.C."/>
            <person name="Feltus F.A."/>
            <person name="Mustiga G.M."/>
            <person name="Amores F."/>
            <person name="Phillips W."/>
            <person name="Marelli J.P."/>
            <person name="May G.D."/>
            <person name="Shapiro H."/>
            <person name="Ma J."/>
            <person name="Bustamante C.D."/>
            <person name="Schnell R.J."/>
            <person name="Main D."/>
            <person name="Gilbert D."/>
            <person name="Parida L."/>
            <person name="Kuhn D.N."/>
        </authorList>
    </citation>
    <scope>NUCLEOTIDE SEQUENCE [LARGE SCALE GENOMIC DNA]</scope>
    <source>
        <strain evidence="2">cv. Matina 1-6</strain>
    </source>
</reference>
<dbReference type="HOGENOM" id="CLU_2487936_0_0_1"/>
<dbReference type="InParanoid" id="A0A061FE53"/>
<dbReference type="Gramene" id="EOY12749">
    <property type="protein sequence ID" value="EOY12749"/>
    <property type="gene ID" value="TCM_031283"/>
</dbReference>
<dbReference type="EMBL" id="CM001885">
    <property type="protein sequence ID" value="EOY12749.1"/>
    <property type="molecule type" value="Genomic_DNA"/>
</dbReference>
<accession>A0A061FE53</accession>
<evidence type="ECO:0000313" key="1">
    <source>
        <dbReference type="EMBL" id="EOY12749.1"/>
    </source>
</evidence>
<sequence>METAMEGYKGQYEAIRQEYFQISERGDLCEQNLQRKEVKMDWIMIQMREVAFKEREMVDKTEELRREILPKDELSEPLINHLRVARD</sequence>
<evidence type="ECO:0000313" key="2">
    <source>
        <dbReference type="Proteomes" id="UP000026915"/>
    </source>
</evidence>